<evidence type="ECO:0000256" key="2">
    <source>
        <dbReference type="ARBA" id="ARBA00005582"/>
    </source>
</evidence>
<accession>A0A1F5N7U7</accession>
<comment type="cofactor">
    <cofactor evidence="1">
        <name>Mg(2+)</name>
        <dbReference type="ChEBI" id="CHEBI:18420"/>
    </cofactor>
</comment>
<evidence type="ECO:0000256" key="5">
    <source>
        <dbReference type="ARBA" id="ARBA00022723"/>
    </source>
</evidence>
<evidence type="ECO:0000259" key="12">
    <source>
        <dbReference type="PROSITE" id="PS51462"/>
    </source>
</evidence>
<dbReference type="InterPro" id="IPR000086">
    <property type="entry name" value="NUDIX_hydrolase_dom"/>
</dbReference>
<comment type="caution">
    <text evidence="13">The sequence shown here is derived from an EMBL/GenBank/DDBJ whole genome shotgun (WGS) entry which is preliminary data.</text>
</comment>
<sequence length="136" mass="15859">MDGFFVGGFLYNPKTKSVLLQKRDMKAEFNPGLWSFFGGSSENNETPEQCLVRELKEELSIEIDPGKIEPLRSYFNEKFQRQSYIFVIESELKKSEMVLNEGEDFDWIPLTKVLELNLTENTRKSLEVLIERIGQK</sequence>
<evidence type="ECO:0000313" key="13">
    <source>
        <dbReference type="EMBL" id="OGE73612.1"/>
    </source>
</evidence>
<evidence type="ECO:0000256" key="7">
    <source>
        <dbReference type="ARBA" id="ARBA00022801"/>
    </source>
</evidence>
<comment type="similarity">
    <text evidence="2">Belongs to the Nudix hydrolase family.</text>
</comment>
<evidence type="ECO:0000256" key="1">
    <source>
        <dbReference type="ARBA" id="ARBA00001946"/>
    </source>
</evidence>
<dbReference type="InterPro" id="IPR015797">
    <property type="entry name" value="NUDIX_hydrolase-like_dom_sf"/>
</dbReference>
<evidence type="ECO:0000256" key="10">
    <source>
        <dbReference type="ARBA" id="ARBA00035861"/>
    </source>
</evidence>
<dbReference type="GO" id="GO:0008413">
    <property type="term" value="F:8-oxo-7,8-dihydroguanosine triphosphate pyrophosphatase activity"/>
    <property type="evidence" value="ECO:0007669"/>
    <property type="project" value="TreeGrafter"/>
</dbReference>
<dbReference type="GO" id="GO:0006281">
    <property type="term" value="P:DNA repair"/>
    <property type="evidence" value="ECO:0007669"/>
    <property type="project" value="UniProtKB-KW"/>
</dbReference>
<keyword evidence="7" id="KW-0378">Hydrolase</keyword>
<name>A0A1F5N7U7_9BACT</name>
<dbReference type="EMBL" id="MFEH01000005">
    <property type="protein sequence ID" value="OGE73612.1"/>
    <property type="molecule type" value="Genomic_DNA"/>
</dbReference>
<reference evidence="13 14" key="1">
    <citation type="journal article" date="2016" name="Nat. Commun.">
        <title>Thousands of microbial genomes shed light on interconnected biogeochemical processes in an aquifer system.</title>
        <authorList>
            <person name="Anantharaman K."/>
            <person name="Brown C.T."/>
            <person name="Hug L.A."/>
            <person name="Sharon I."/>
            <person name="Castelle C.J."/>
            <person name="Probst A.J."/>
            <person name="Thomas B.C."/>
            <person name="Singh A."/>
            <person name="Wilkins M.J."/>
            <person name="Karaoz U."/>
            <person name="Brodie E.L."/>
            <person name="Williams K.H."/>
            <person name="Hubbard S.S."/>
            <person name="Banfield J.F."/>
        </authorList>
    </citation>
    <scope>NUCLEOTIDE SEQUENCE [LARGE SCALE GENOMIC DNA]</scope>
</reference>
<dbReference type="PANTHER" id="PTHR47707">
    <property type="entry name" value="8-OXO-DGTP DIPHOSPHATASE"/>
    <property type="match status" value="1"/>
</dbReference>
<keyword evidence="5" id="KW-0479">Metal-binding</keyword>
<dbReference type="SUPFAM" id="SSF55811">
    <property type="entry name" value="Nudix"/>
    <property type="match status" value="1"/>
</dbReference>
<keyword evidence="6" id="KW-0227">DNA damage</keyword>
<dbReference type="GO" id="GO:0044716">
    <property type="term" value="F:8-oxo-GDP phosphatase activity"/>
    <property type="evidence" value="ECO:0007669"/>
    <property type="project" value="TreeGrafter"/>
</dbReference>
<evidence type="ECO:0000256" key="11">
    <source>
        <dbReference type="ARBA" id="ARBA00038905"/>
    </source>
</evidence>
<dbReference type="InterPro" id="IPR047127">
    <property type="entry name" value="MutT-like"/>
</dbReference>
<feature type="domain" description="Nudix hydrolase" evidence="12">
    <location>
        <begin position="1"/>
        <end position="131"/>
    </location>
</feature>
<dbReference type="AlphaFoldDB" id="A0A1F5N7U7"/>
<evidence type="ECO:0000256" key="8">
    <source>
        <dbReference type="ARBA" id="ARBA00022842"/>
    </source>
</evidence>
<dbReference type="GO" id="GO:0006260">
    <property type="term" value="P:DNA replication"/>
    <property type="evidence" value="ECO:0007669"/>
    <property type="project" value="UniProtKB-KW"/>
</dbReference>
<dbReference type="EC" id="3.6.1.55" evidence="11"/>
<dbReference type="Proteomes" id="UP000177610">
    <property type="component" value="Unassembled WGS sequence"/>
</dbReference>
<dbReference type="Gene3D" id="3.90.79.10">
    <property type="entry name" value="Nucleoside Triphosphate Pyrophosphohydrolase"/>
    <property type="match status" value="1"/>
</dbReference>
<keyword evidence="9" id="KW-0234">DNA repair</keyword>
<dbReference type="Pfam" id="PF00293">
    <property type="entry name" value="NUDIX"/>
    <property type="match status" value="1"/>
</dbReference>
<dbReference type="STRING" id="1817821.A2717_03165"/>
<keyword evidence="3" id="KW-0515">Mutator protein</keyword>
<dbReference type="GO" id="GO:0044715">
    <property type="term" value="F:8-oxo-dGDP phosphatase activity"/>
    <property type="evidence" value="ECO:0007669"/>
    <property type="project" value="TreeGrafter"/>
</dbReference>
<keyword evidence="4" id="KW-0235">DNA replication</keyword>
<dbReference type="GO" id="GO:0046872">
    <property type="term" value="F:metal ion binding"/>
    <property type="evidence" value="ECO:0007669"/>
    <property type="project" value="UniProtKB-KW"/>
</dbReference>
<evidence type="ECO:0000256" key="3">
    <source>
        <dbReference type="ARBA" id="ARBA00022457"/>
    </source>
</evidence>
<dbReference type="PROSITE" id="PS51462">
    <property type="entry name" value="NUDIX"/>
    <property type="match status" value="1"/>
</dbReference>
<keyword evidence="8" id="KW-0460">Magnesium</keyword>
<comment type="catalytic activity">
    <reaction evidence="10">
        <text>8-oxo-dGTP + H2O = 8-oxo-dGMP + diphosphate + H(+)</text>
        <dbReference type="Rhea" id="RHEA:31575"/>
        <dbReference type="ChEBI" id="CHEBI:15377"/>
        <dbReference type="ChEBI" id="CHEBI:15378"/>
        <dbReference type="ChEBI" id="CHEBI:33019"/>
        <dbReference type="ChEBI" id="CHEBI:63224"/>
        <dbReference type="ChEBI" id="CHEBI:77896"/>
        <dbReference type="EC" id="3.6.1.55"/>
    </reaction>
</comment>
<proteinExistence type="inferred from homology"/>
<evidence type="ECO:0000256" key="6">
    <source>
        <dbReference type="ARBA" id="ARBA00022763"/>
    </source>
</evidence>
<gene>
    <name evidence="13" type="ORF">A2717_03165</name>
</gene>
<dbReference type="GO" id="GO:0035539">
    <property type="term" value="F:8-oxo-7,8-dihydrodeoxyguanosine triphosphate pyrophosphatase activity"/>
    <property type="evidence" value="ECO:0007669"/>
    <property type="project" value="UniProtKB-EC"/>
</dbReference>
<dbReference type="PANTHER" id="PTHR47707:SF1">
    <property type="entry name" value="NUDIX HYDROLASE FAMILY PROTEIN"/>
    <property type="match status" value="1"/>
</dbReference>
<evidence type="ECO:0000256" key="9">
    <source>
        <dbReference type="ARBA" id="ARBA00023204"/>
    </source>
</evidence>
<evidence type="ECO:0000313" key="14">
    <source>
        <dbReference type="Proteomes" id="UP000177610"/>
    </source>
</evidence>
<evidence type="ECO:0000256" key="4">
    <source>
        <dbReference type="ARBA" id="ARBA00022705"/>
    </source>
</evidence>
<organism evidence="13 14">
    <name type="scientific">Candidatus Doudnabacteria bacterium RIFCSPHIGHO2_01_FULL_41_86</name>
    <dbReference type="NCBI Taxonomy" id="1817821"/>
    <lineage>
        <taxon>Bacteria</taxon>
        <taxon>Candidatus Doudnaibacteriota</taxon>
    </lineage>
</organism>
<protein>
    <recommendedName>
        <fullName evidence="11">8-oxo-dGTP diphosphatase</fullName>
        <ecNumber evidence="11">3.6.1.55</ecNumber>
    </recommendedName>
</protein>